<accession>A0AC61QUL5</accession>
<dbReference type="Proteomes" id="UP000307720">
    <property type="component" value="Unassembled WGS sequence"/>
</dbReference>
<proteinExistence type="predicted"/>
<sequence length="92" mass="10687">MKTGLLEVMELVKIYFKENLPKYTVLKIRKKSYHPDDSHLYMAAAKKDDGTYAVWTCWNQKLKSLNHGHYGLQSKEDCEKVMDGFYYSGDSG</sequence>
<protein>
    <submittedName>
        <fullName evidence="1">Uncharacterized protein</fullName>
    </submittedName>
</protein>
<evidence type="ECO:0000313" key="2">
    <source>
        <dbReference type="Proteomes" id="UP000307720"/>
    </source>
</evidence>
<reference evidence="1" key="1">
    <citation type="submission" date="2019-04" db="EMBL/GenBank/DDBJ databases">
        <title>Microbes associate with the intestines of laboratory mice.</title>
        <authorList>
            <person name="Navarre W."/>
            <person name="Wong E."/>
            <person name="Huang K."/>
            <person name="Tropini C."/>
            <person name="Ng K."/>
            <person name="Yu B."/>
        </authorList>
    </citation>
    <scope>NUCLEOTIDE SEQUENCE</scope>
    <source>
        <strain evidence="1">NM72_1-8</strain>
    </source>
</reference>
<keyword evidence="2" id="KW-1185">Reference proteome</keyword>
<comment type="caution">
    <text evidence="1">The sequence shown here is derived from an EMBL/GenBank/DDBJ whole genome shotgun (WGS) entry which is preliminary data.</text>
</comment>
<gene>
    <name evidence="1" type="ORF">E5357_17500</name>
</gene>
<dbReference type="EMBL" id="SRZB01000097">
    <property type="protein sequence ID" value="TGX95883.1"/>
    <property type="molecule type" value="Genomic_DNA"/>
</dbReference>
<name>A0AC61QUL5_9FIRM</name>
<evidence type="ECO:0000313" key="1">
    <source>
        <dbReference type="EMBL" id="TGX95883.1"/>
    </source>
</evidence>
<organism evidence="1 2">
    <name type="scientific">Hominisplanchenecus murintestinalis</name>
    <dbReference type="NCBI Taxonomy" id="2941517"/>
    <lineage>
        <taxon>Bacteria</taxon>
        <taxon>Bacillati</taxon>
        <taxon>Bacillota</taxon>
        <taxon>Clostridia</taxon>
        <taxon>Lachnospirales</taxon>
        <taxon>Lachnospiraceae</taxon>
        <taxon>Hominisplanchenecus</taxon>
    </lineage>
</organism>